<proteinExistence type="predicted"/>
<accession>A0A2T0LYJ7</accession>
<dbReference type="EMBL" id="PVNH01000003">
    <property type="protein sequence ID" value="PRX49205.1"/>
    <property type="molecule type" value="Genomic_DNA"/>
</dbReference>
<name>A0A2T0LYJ7_9PSEU</name>
<reference evidence="1 2" key="1">
    <citation type="submission" date="2018-03" db="EMBL/GenBank/DDBJ databases">
        <title>Genomic Encyclopedia of Type Strains, Phase III (KMG-III): the genomes of soil and plant-associated and newly described type strains.</title>
        <authorList>
            <person name="Whitman W."/>
        </authorList>
    </citation>
    <scope>NUCLEOTIDE SEQUENCE [LARGE SCALE GENOMIC DNA]</scope>
    <source>
        <strain evidence="1 2">CGMCC 4.7125</strain>
    </source>
</reference>
<evidence type="ECO:0000313" key="2">
    <source>
        <dbReference type="Proteomes" id="UP000238362"/>
    </source>
</evidence>
<comment type="caution">
    <text evidence="1">The sequence shown here is derived from an EMBL/GenBank/DDBJ whole genome shotgun (WGS) entry which is preliminary data.</text>
</comment>
<keyword evidence="2" id="KW-1185">Reference proteome</keyword>
<evidence type="ECO:0000313" key="1">
    <source>
        <dbReference type="EMBL" id="PRX49205.1"/>
    </source>
</evidence>
<dbReference type="Proteomes" id="UP000238362">
    <property type="component" value="Unassembled WGS sequence"/>
</dbReference>
<protein>
    <submittedName>
        <fullName evidence="1">Uncharacterized protein</fullName>
    </submittedName>
</protein>
<organism evidence="1 2">
    <name type="scientific">Prauserella shujinwangii</name>
    <dbReference type="NCBI Taxonomy" id="1453103"/>
    <lineage>
        <taxon>Bacteria</taxon>
        <taxon>Bacillati</taxon>
        <taxon>Actinomycetota</taxon>
        <taxon>Actinomycetes</taxon>
        <taxon>Pseudonocardiales</taxon>
        <taxon>Pseudonocardiaceae</taxon>
        <taxon>Prauserella</taxon>
    </lineage>
</organism>
<dbReference type="AlphaFoldDB" id="A0A2T0LYJ7"/>
<sequence>MAPTYALALQQAGHSVSVLYESYASLFLDGGEATVLQQVPAALGAYRT</sequence>
<gene>
    <name evidence="1" type="ORF">B0I33_103238</name>
</gene>